<evidence type="ECO:0000313" key="7">
    <source>
        <dbReference type="Proteomes" id="UP000268350"/>
    </source>
</evidence>
<proteinExistence type="inferred from homology"/>
<name>A0A3B0K6V1_DROGU</name>
<reference evidence="7" key="1">
    <citation type="submission" date="2018-01" db="EMBL/GenBank/DDBJ databases">
        <authorList>
            <person name="Alioto T."/>
            <person name="Alioto T."/>
        </authorList>
    </citation>
    <scope>NUCLEOTIDE SEQUENCE [LARGE SCALE GENOMIC DNA]</scope>
</reference>
<evidence type="ECO:0000256" key="1">
    <source>
        <dbReference type="ARBA" id="ARBA00005232"/>
    </source>
</evidence>
<dbReference type="AlphaFoldDB" id="A0A3B0K6V1"/>
<dbReference type="Gene3D" id="3.30.559.70">
    <property type="entry name" value="Choline/Carnitine o-acyltransferase, domain 2"/>
    <property type="match status" value="1"/>
</dbReference>
<dbReference type="OMA" id="DVWAKDY"/>
<dbReference type="STRING" id="7266.A0A3B0K6V1"/>
<dbReference type="PANTHER" id="PTHR22589">
    <property type="entry name" value="CARNITINE O-ACYLTRANSFERASE"/>
    <property type="match status" value="1"/>
</dbReference>
<dbReference type="PANTHER" id="PTHR22589:SF67">
    <property type="entry name" value="PEROXISOMAL CARNITINE O-OCTANOYLTRANSFERASE"/>
    <property type="match status" value="1"/>
</dbReference>
<dbReference type="GO" id="GO:0005777">
    <property type="term" value="C:peroxisome"/>
    <property type="evidence" value="ECO:0007669"/>
    <property type="project" value="TreeGrafter"/>
</dbReference>
<keyword evidence="2 6" id="KW-0808">Transferase</keyword>
<dbReference type="GO" id="GO:0008458">
    <property type="term" value="F:carnitine O-octanoyltransferase activity"/>
    <property type="evidence" value="ECO:0007669"/>
    <property type="project" value="TreeGrafter"/>
</dbReference>
<feature type="active site" description="Proton acceptor" evidence="4">
    <location>
        <position position="329"/>
    </location>
</feature>
<sequence>MDRASLYFMNKDDKNTYDFDETLPPLPLPELRDTLERYYTCIQPFGTPEELAQARKAIDEFRDGVGAELHEKLKQRAATMKNWLGTWWEDYGYHLLRLPLLPYQLMTMASQLELVGVPETPEYMLKSFSRIIFHTLEFWDLTRKSAIKPLSSNGGKIKYSSALYKRFFSTSRVPGVEQDRIEKHFLTKDEGNTPTHLLIAAKGRQFAINCVHDDDTILTAPEILVALQRLRSILDYEPEGACVPILSHDDRPSWANNRARLLEISDANKETLRLVEGASMGICWDENTPNSYEESSQLGLYGDTHSRWADHASSIIAYKNGRYNWTGEHSCYDGTVSVSFATFMQLSLLEVPEPDWTLAESAKVVELKELKFELDDTLKSEITRLRKEKDERGIDITATFTVFDEYGKDFMKSHRLHPDSFIQVVMQWAYHQMHEEIAPTYETALMRQYYNGRTETLRSCTGAVAEFLRASSDSRVSDLALAKSFRTAVDDHKRAMDEARKGNGIDRHLFGLWCAAYENKLDIPAFYDDPLYTKSGGGGNFVLSSSTLGFTANVGFVAPMLIDGYGVFYSITSGAVFINTTAYRDSIKTSARKFNDIFKASFRRISVLLEQLAKESKL</sequence>
<evidence type="ECO:0000259" key="5">
    <source>
        <dbReference type="Pfam" id="PF00755"/>
    </source>
</evidence>
<dbReference type="SUPFAM" id="SSF52777">
    <property type="entry name" value="CoA-dependent acyltransferases"/>
    <property type="match status" value="2"/>
</dbReference>
<evidence type="ECO:0000256" key="3">
    <source>
        <dbReference type="ARBA" id="ARBA00023315"/>
    </source>
</evidence>
<dbReference type="Proteomes" id="UP000268350">
    <property type="component" value="Unassembled WGS sequence"/>
</dbReference>
<protein>
    <submittedName>
        <fullName evidence="6">Blast:Peroxisomal carnitine O-octanoyltransferase</fullName>
    </submittedName>
</protein>
<dbReference type="Gene3D" id="3.30.559.10">
    <property type="entry name" value="Chloramphenicol acetyltransferase-like domain"/>
    <property type="match status" value="1"/>
</dbReference>
<evidence type="ECO:0000256" key="4">
    <source>
        <dbReference type="PIRSR" id="PIRSR600542-1"/>
    </source>
</evidence>
<organism evidence="6 7">
    <name type="scientific">Drosophila guanche</name>
    <name type="common">Fruit fly</name>
    <dbReference type="NCBI Taxonomy" id="7266"/>
    <lineage>
        <taxon>Eukaryota</taxon>
        <taxon>Metazoa</taxon>
        <taxon>Ecdysozoa</taxon>
        <taxon>Arthropoda</taxon>
        <taxon>Hexapoda</taxon>
        <taxon>Insecta</taxon>
        <taxon>Pterygota</taxon>
        <taxon>Neoptera</taxon>
        <taxon>Endopterygota</taxon>
        <taxon>Diptera</taxon>
        <taxon>Brachycera</taxon>
        <taxon>Muscomorpha</taxon>
        <taxon>Ephydroidea</taxon>
        <taxon>Drosophilidae</taxon>
        <taxon>Drosophila</taxon>
        <taxon>Sophophora</taxon>
    </lineage>
</organism>
<accession>A0A3B0K6V1</accession>
<comment type="similarity">
    <text evidence="1">Belongs to the carnitine/choline acetyltransferase family.</text>
</comment>
<keyword evidence="7" id="KW-1185">Reference proteome</keyword>
<dbReference type="InterPro" id="IPR000542">
    <property type="entry name" value="Carn_acyl_trans"/>
</dbReference>
<dbReference type="PROSITE" id="PS00439">
    <property type="entry name" value="ACYLTRANSF_C_1"/>
    <property type="match status" value="1"/>
</dbReference>
<dbReference type="InterPro" id="IPR042231">
    <property type="entry name" value="Cho/carn_acyl_trans_2"/>
</dbReference>
<dbReference type="InterPro" id="IPR039551">
    <property type="entry name" value="Cho/carn_acyl_trans"/>
</dbReference>
<dbReference type="InterPro" id="IPR023213">
    <property type="entry name" value="CAT-like_dom_sf"/>
</dbReference>
<keyword evidence="3" id="KW-0012">Acyltransferase</keyword>
<evidence type="ECO:0000313" key="6">
    <source>
        <dbReference type="EMBL" id="SPP80721.1"/>
    </source>
</evidence>
<gene>
    <name evidence="6" type="ORF">DGUA_6G005637</name>
</gene>
<dbReference type="OrthoDB" id="240216at2759"/>
<dbReference type="Pfam" id="PF00755">
    <property type="entry name" value="Carn_acyltransf"/>
    <property type="match status" value="1"/>
</dbReference>
<dbReference type="EMBL" id="OUUW01000005">
    <property type="protein sequence ID" value="SPP80721.1"/>
    <property type="molecule type" value="Genomic_DNA"/>
</dbReference>
<evidence type="ECO:0000256" key="2">
    <source>
        <dbReference type="ARBA" id="ARBA00022679"/>
    </source>
</evidence>
<feature type="domain" description="Choline/carnitine acyltransferase" evidence="5">
    <location>
        <begin position="26"/>
        <end position="598"/>
    </location>
</feature>